<evidence type="ECO:0000256" key="1">
    <source>
        <dbReference type="SAM" id="Phobius"/>
    </source>
</evidence>
<organism evidence="2 3">
    <name type="scientific">Nodularia harveyana UHCC-0300</name>
    <dbReference type="NCBI Taxonomy" id="2974287"/>
    <lineage>
        <taxon>Bacteria</taxon>
        <taxon>Bacillati</taxon>
        <taxon>Cyanobacteriota</taxon>
        <taxon>Cyanophyceae</taxon>
        <taxon>Nostocales</taxon>
        <taxon>Nodulariaceae</taxon>
        <taxon>Nodularia</taxon>
    </lineage>
</organism>
<protein>
    <submittedName>
        <fullName evidence="2">Uncharacterized protein</fullName>
    </submittedName>
</protein>
<reference evidence="2 3" key="1">
    <citation type="submission" date="2023-12" db="EMBL/GenBank/DDBJ databases">
        <title>Baltic Sea Cyanobacteria.</title>
        <authorList>
            <person name="Delbaje E."/>
            <person name="Fewer D.P."/>
            <person name="Shishido T.K."/>
        </authorList>
    </citation>
    <scope>NUCLEOTIDE SEQUENCE [LARGE SCALE GENOMIC DNA]</scope>
    <source>
        <strain evidence="2 3">UHCC-0300</strain>
    </source>
</reference>
<comment type="caution">
    <text evidence="2">The sequence shown here is derived from an EMBL/GenBank/DDBJ whole genome shotgun (WGS) entry which is preliminary data.</text>
</comment>
<sequence length="424" mass="44977">MEKIQRIINGSGIYPVISVKYAFWNLGTTLITLLLLFMGFSIESAAAMDNVVSENSDPELGASQNLIISSIASPLNSQPNVSLRQRLLESKKTNVLIIRDGLTTKVKQNRFSSSLPVDNFLLESQDKLKSNDDYAIINTDSYLKQEAEGNINLWQHKPGKVLVQLDSSSSVGDSFGETNKLRQELLIEPIVGQDEPRKSAPSSTAGTPSAYGASYGQAYIGGGLFFPLDQDKDRNDGSLSLGFGLGNPIDSVGLEVNINITSVGGGPTFDFGDSGGVGFKLHRYVGDNTSVAIGWSNPIKWGDVTLAKDTIYGVFTQAFALQPDNPQNNLPLTVSLGVGTGAFSSKGAIEAGDNSVNFFGGLGLRVIPGASLVSSWTGSALNVGGSFAPFKDTQIVINAIITDVTNNLDTGLGLAVTAGYGFRF</sequence>
<name>A0ABU5UC61_9CYAN</name>
<keyword evidence="3" id="KW-1185">Reference proteome</keyword>
<feature type="transmembrane region" description="Helical" evidence="1">
    <location>
        <begin position="21"/>
        <end position="42"/>
    </location>
</feature>
<keyword evidence="1" id="KW-0472">Membrane</keyword>
<dbReference type="Proteomes" id="UP001302120">
    <property type="component" value="Unassembled WGS sequence"/>
</dbReference>
<evidence type="ECO:0000313" key="2">
    <source>
        <dbReference type="EMBL" id="MEA5581119.1"/>
    </source>
</evidence>
<proteinExistence type="predicted"/>
<accession>A0ABU5UC61</accession>
<gene>
    <name evidence="2" type="ORF">VB620_07175</name>
</gene>
<keyword evidence="1" id="KW-0812">Transmembrane</keyword>
<dbReference type="RefSeq" id="WP_323195451.1">
    <property type="nucleotide sequence ID" value="NZ_JAYGHG010000007.1"/>
</dbReference>
<keyword evidence="1" id="KW-1133">Transmembrane helix</keyword>
<dbReference type="EMBL" id="JAYGHG010000007">
    <property type="protein sequence ID" value="MEA5581119.1"/>
    <property type="molecule type" value="Genomic_DNA"/>
</dbReference>
<evidence type="ECO:0000313" key="3">
    <source>
        <dbReference type="Proteomes" id="UP001302120"/>
    </source>
</evidence>